<reference evidence="18" key="2">
    <citation type="submission" date="2025-04" db="UniProtKB">
        <authorList>
            <consortium name="RefSeq"/>
        </authorList>
    </citation>
    <scope>IDENTIFICATION</scope>
    <source>
        <strain evidence="18">USDA-PBARC FA_bdor</strain>
        <tissue evidence="18">Whole organism</tissue>
    </source>
</reference>
<reference evidence="16" key="1">
    <citation type="submission" date="2015-01" db="EMBL/GenBank/DDBJ databases">
        <title>Transcriptome Assembly of Fopius arisanus.</title>
        <authorList>
            <person name="Geib S."/>
        </authorList>
    </citation>
    <scope>NUCLEOTIDE SEQUENCE</scope>
</reference>
<dbReference type="Pfam" id="PF00004">
    <property type="entry name" value="AAA"/>
    <property type="match status" value="1"/>
</dbReference>
<accession>A0A0C9PT19</accession>
<keyword evidence="7 12" id="KW-0547">Nucleotide-binding</keyword>
<evidence type="ECO:0000256" key="5">
    <source>
        <dbReference type="ARBA" id="ARBA00022705"/>
    </source>
</evidence>
<evidence type="ECO:0000259" key="14">
    <source>
        <dbReference type="SMART" id="SM00382"/>
    </source>
</evidence>
<dbReference type="Gene3D" id="1.10.8.60">
    <property type="match status" value="1"/>
</dbReference>
<feature type="compositionally biased region" description="Basic residues" evidence="13">
    <location>
        <begin position="324"/>
        <end position="333"/>
    </location>
</feature>
<evidence type="ECO:0000256" key="4">
    <source>
        <dbReference type="ARBA" id="ARBA00022553"/>
    </source>
</evidence>
<dbReference type="PANTHER" id="PTHR10763:SF23">
    <property type="entry name" value="ORIGIN RECOGNITION COMPLEX SUBUNIT 1"/>
    <property type="match status" value="1"/>
</dbReference>
<dbReference type="FunFam" id="1.10.8.60:FF:000206">
    <property type="entry name" value="Origin recognition complex subunit 1"/>
    <property type="match status" value="1"/>
</dbReference>
<dbReference type="OrthoDB" id="1926878at2759"/>
<keyword evidence="10 12" id="KW-0238">DNA-binding</keyword>
<dbReference type="SMART" id="SM00382">
    <property type="entry name" value="AAA"/>
    <property type="match status" value="1"/>
</dbReference>
<dbReference type="GO" id="GO:0005664">
    <property type="term" value="C:nuclear origin of replication recognition complex"/>
    <property type="evidence" value="ECO:0007669"/>
    <property type="project" value="TreeGrafter"/>
</dbReference>
<sequence length="917" mass="103529">MSVIVCSDNGYHSSDRYGHNKNKMNIEFSSPKNVRELLEISSSEEESNLSDSIIEISQELGLESDRSIELIGEVRNFGRRIIEQELSVSQDSVEIIEGGEESLRTPPKISKRRRSKSDSSIEDNSLCSPEIPFTGSPVIYQLYETNNTKIIIKKSMSVKKPETRLKKVSEKELSSLVNSDDDEEIFDRPKKNPEAITTPKRPLRNATRIARANTPQSSPRTRGKITETPNKEEVSLRMKFRRSTEQSNYKVEALESESSERRASLRTTIFLPKRYAEMEVEESPSRRIPTRSKKPVQYYGESSDLDDSIKTPNKSSKQEEAKSTRKTPSRHTKPVQYFESPIDTEDSPTTKRQTRQTKTPKKDEPSHEISTPTTRSNHPKTPRSSILKSVPTTPSGRPRRSSRTSQYVDFHEDEGNENDTNKGNTDESDSEVPSRRALDKKRRLISLDTPMTPKKSVTIVEEMKTPRKSVAMAEGVKTPRRTRKLSSSEDEPTTPKRVTRLTSVVEEPVTPKTRGRSKPQTPSLRHGALTPSMHQRSANVGKPKTALQEARAQLHVSAVPKSLPCREEEFNNIFTFLQRKLLDHSSGCIYISGVPGTGKTATVNEVIRCLRKLVSKGELEEFNFLEINGMKLTEPRQAYVQILKQLSGQSLTWEQAYQNLEKRFTKSPGHRPITLLLVDELDLLCNKRQDVVYNLLDWPAKQGAQLVVLTIANTMDLPERVLMGRVTSRLGLTRLTFQPYNHKQLQEIVTTRLKDSDAFRSEAIQLVARKVAAVSGDARRALDICRRATEIAESNGGKIVSMQDVNEALTEMIASAKVQAIKHCSEMEKVFLQAVCAEISRTGVEEATFHSVYKQFEALCSFEGVKTPNISQALEICSRLSANRLLLGEHSRMDIMQRILLNVSPDDIHFALQSIQI</sequence>
<comment type="function">
    <text evidence="12">Component of the origin recognition complex (ORC) that binds origins of replication. DNA-binding is ATP-dependent, however specific DNA sequences that define origins of replication have not been identified so far. ORC is required to assemble the pre-replication complex necessary to initiate DNA replication.</text>
</comment>
<dbReference type="InterPro" id="IPR050311">
    <property type="entry name" value="ORC1/CDC6"/>
</dbReference>
<feature type="region of interest" description="Disordered" evidence="13">
    <location>
        <begin position="204"/>
        <end position="262"/>
    </location>
</feature>
<dbReference type="PANTHER" id="PTHR10763">
    <property type="entry name" value="CELL DIVISION CONTROL PROTEIN 6-RELATED"/>
    <property type="match status" value="1"/>
</dbReference>
<evidence type="ECO:0000256" key="12">
    <source>
        <dbReference type="RuleBase" id="RU365058"/>
    </source>
</evidence>
<dbReference type="Pfam" id="PF09079">
    <property type="entry name" value="WHD_Cdc6"/>
    <property type="match status" value="1"/>
</dbReference>
<evidence type="ECO:0000256" key="11">
    <source>
        <dbReference type="ARBA" id="ARBA00023242"/>
    </source>
</evidence>
<protein>
    <recommendedName>
        <fullName evidence="3 12">Origin recognition complex subunit 1</fullName>
    </recommendedName>
</protein>
<accession>A0A9R1TR97</accession>
<evidence type="ECO:0000256" key="3">
    <source>
        <dbReference type="ARBA" id="ARBA00019081"/>
    </source>
</evidence>
<dbReference type="Gene3D" id="3.40.50.300">
    <property type="entry name" value="P-loop containing nucleotide triphosphate hydrolases"/>
    <property type="match status" value="1"/>
</dbReference>
<evidence type="ECO:0000313" key="18">
    <source>
        <dbReference type="RefSeq" id="XP_011313912.1"/>
    </source>
</evidence>
<dbReference type="CTD" id="4998"/>
<dbReference type="InterPro" id="IPR015163">
    <property type="entry name" value="Cdc6_C"/>
</dbReference>
<evidence type="ECO:0000256" key="8">
    <source>
        <dbReference type="ARBA" id="ARBA00022840"/>
    </source>
</evidence>
<evidence type="ECO:0000313" key="17">
    <source>
        <dbReference type="Proteomes" id="UP000694866"/>
    </source>
</evidence>
<proteinExistence type="inferred from homology"/>
<feature type="region of interest" description="Disordered" evidence="13">
    <location>
        <begin position="180"/>
        <end position="199"/>
    </location>
</feature>
<evidence type="ECO:0000256" key="6">
    <source>
        <dbReference type="ARBA" id="ARBA00022723"/>
    </source>
</evidence>
<dbReference type="InterPro" id="IPR003959">
    <property type="entry name" value="ATPase_AAA_core"/>
</dbReference>
<dbReference type="SUPFAM" id="SSF52540">
    <property type="entry name" value="P-loop containing nucleoside triphosphate hydrolases"/>
    <property type="match status" value="1"/>
</dbReference>
<comment type="subcellular location">
    <subcellularLocation>
        <location evidence="1 12">Nucleus</location>
    </subcellularLocation>
</comment>
<dbReference type="AlphaFoldDB" id="A0A0C9PT19"/>
<evidence type="ECO:0000256" key="2">
    <source>
        <dbReference type="ARBA" id="ARBA00008398"/>
    </source>
</evidence>
<feature type="domain" description="AAA+ ATPase" evidence="14">
    <location>
        <begin position="585"/>
        <end position="736"/>
    </location>
</feature>
<dbReference type="GO" id="GO:0006270">
    <property type="term" value="P:DNA replication initiation"/>
    <property type="evidence" value="ECO:0007669"/>
    <property type="project" value="TreeGrafter"/>
</dbReference>
<keyword evidence="17" id="KW-1185">Reference proteome</keyword>
<evidence type="ECO:0000256" key="1">
    <source>
        <dbReference type="ARBA" id="ARBA00004123"/>
    </source>
</evidence>
<evidence type="ECO:0000313" key="16">
    <source>
        <dbReference type="EMBL" id="JAG74285.1"/>
    </source>
</evidence>
<dbReference type="EMBL" id="GBYB01004518">
    <property type="protein sequence ID" value="JAG74285.1"/>
    <property type="molecule type" value="Transcribed_RNA"/>
</dbReference>
<feature type="domain" description="Cdc6 C-terminal" evidence="15">
    <location>
        <begin position="832"/>
        <end position="912"/>
    </location>
</feature>
<dbReference type="Proteomes" id="UP000694866">
    <property type="component" value="Unplaced"/>
</dbReference>
<evidence type="ECO:0000256" key="9">
    <source>
        <dbReference type="ARBA" id="ARBA00022842"/>
    </source>
</evidence>
<evidence type="ECO:0000256" key="10">
    <source>
        <dbReference type="ARBA" id="ARBA00023125"/>
    </source>
</evidence>
<dbReference type="GO" id="GO:0003688">
    <property type="term" value="F:DNA replication origin binding"/>
    <property type="evidence" value="ECO:0007669"/>
    <property type="project" value="TreeGrafter"/>
</dbReference>
<gene>
    <name evidence="16" type="primary">Orc1</name>
    <name evidence="18" type="synonym">LOC105273273</name>
    <name evidence="16" type="ORF">g.8274</name>
</gene>
<keyword evidence="11 12" id="KW-0539">Nucleus</keyword>
<comment type="similarity">
    <text evidence="2 12">Belongs to the ORC1 family.</text>
</comment>
<dbReference type="CDD" id="cd08768">
    <property type="entry name" value="Cdc6_C"/>
    <property type="match status" value="1"/>
</dbReference>
<dbReference type="GO" id="GO:0005524">
    <property type="term" value="F:ATP binding"/>
    <property type="evidence" value="ECO:0007669"/>
    <property type="project" value="UniProtKB-KW"/>
</dbReference>
<organism evidence="16">
    <name type="scientific">Fopius arisanus</name>
    <dbReference type="NCBI Taxonomy" id="64838"/>
    <lineage>
        <taxon>Eukaryota</taxon>
        <taxon>Metazoa</taxon>
        <taxon>Ecdysozoa</taxon>
        <taxon>Arthropoda</taxon>
        <taxon>Hexapoda</taxon>
        <taxon>Insecta</taxon>
        <taxon>Pterygota</taxon>
        <taxon>Neoptera</taxon>
        <taxon>Endopterygota</taxon>
        <taxon>Hymenoptera</taxon>
        <taxon>Apocrita</taxon>
        <taxon>Ichneumonoidea</taxon>
        <taxon>Braconidae</taxon>
        <taxon>Opiinae</taxon>
        <taxon>Fopius</taxon>
    </lineage>
</organism>
<dbReference type="GO" id="GO:0046872">
    <property type="term" value="F:metal ion binding"/>
    <property type="evidence" value="ECO:0007669"/>
    <property type="project" value="UniProtKB-KW"/>
</dbReference>
<evidence type="ECO:0000256" key="13">
    <source>
        <dbReference type="SAM" id="MobiDB-lite"/>
    </source>
</evidence>
<dbReference type="InterPro" id="IPR041083">
    <property type="entry name" value="AAA_lid_10"/>
</dbReference>
<keyword evidence="5 12" id="KW-0235">DNA replication</keyword>
<dbReference type="GeneID" id="105273273"/>
<name>A0A0C9PT19_9HYME</name>
<dbReference type="GO" id="GO:0016887">
    <property type="term" value="F:ATP hydrolysis activity"/>
    <property type="evidence" value="ECO:0007669"/>
    <property type="project" value="InterPro"/>
</dbReference>
<comment type="subunit">
    <text evidence="12">ORC is composed of six subunits.</text>
</comment>
<dbReference type="InterPro" id="IPR003593">
    <property type="entry name" value="AAA+_ATPase"/>
</dbReference>
<dbReference type="SMART" id="SM01074">
    <property type="entry name" value="Cdc6_C"/>
    <property type="match status" value="1"/>
</dbReference>
<keyword evidence="6" id="KW-0479">Metal-binding</keyword>
<evidence type="ECO:0000256" key="7">
    <source>
        <dbReference type="ARBA" id="ARBA00022741"/>
    </source>
</evidence>
<feature type="region of interest" description="Disordered" evidence="13">
    <location>
        <begin position="97"/>
        <end position="128"/>
    </location>
</feature>
<keyword evidence="8 12" id="KW-0067">ATP-binding</keyword>
<dbReference type="Pfam" id="PF17872">
    <property type="entry name" value="AAA_lid_10"/>
    <property type="match status" value="1"/>
</dbReference>
<dbReference type="GO" id="GO:0033314">
    <property type="term" value="P:mitotic DNA replication checkpoint signaling"/>
    <property type="evidence" value="ECO:0007669"/>
    <property type="project" value="TreeGrafter"/>
</dbReference>
<dbReference type="FunFam" id="3.40.50.300:FF:000199">
    <property type="entry name" value="Origin recognition complex subunit 1"/>
    <property type="match status" value="1"/>
</dbReference>
<dbReference type="KEGG" id="fas:105273273"/>
<keyword evidence="9" id="KW-0460">Magnesium</keyword>
<feature type="region of interest" description="Disordered" evidence="13">
    <location>
        <begin position="468"/>
        <end position="544"/>
    </location>
</feature>
<keyword evidence="4" id="KW-0597">Phosphoprotein</keyword>
<evidence type="ECO:0000259" key="15">
    <source>
        <dbReference type="SMART" id="SM01074"/>
    </source>
</evidence>
<dbReference type="InterPro" id="IPR027417">
    <property type="entry name" value="P-loop_NTPase"/>
</dbReference>
<feature type="region of interest" description="Disordered" evidence="13">
    <location>
        <begin position="278"/>
        <end position="448"/>
    </location>
</feature>
<dbReference type="RefSeq" id="XP_011313912.1">
    <property type="nucleotide sequence ID" value="XM_011315610.1"/>
</dbReference>